<protein>
    <submittedName>
        <fullName evidence="2">Uncharacterized protein</fullName>
    </submittedName>
</protein>
<name>A0AAN6Q7Y8_9PEZI</name>
<dbReference type="AlphaFoldDB" id="A0AAN6Q7Y8"/>
<reference evidence="2" key="2">
    <citation type="submission" date="2023-05" db="EMBL/GenBank/DDBJ databases">
        <authorList>
            <consortium name="Lawrence Berkeley National Laboratory"/>
            <person name="Steindorff A."/>
            <person name="Hensen N."/>
            <person name="Bonometti L."/>
            <person name="Westerberg I."/>
            <person name="Brannstrom I.O."/>
            <person name="Guillou S."/>
            <person name="Cros-Aarteil S."/>
            <person name="Calhoun S."/>
            <person name="Haridas S."/>
            <person name="Kuo A."/>
            <person name="Mondo S."/>
            <person name="Pangilinan J."/>
            <person name="Riley R."/>
            <person name="Labutti K."/>
            <person name="Andreopoulos B."/>
            <person name="Lipzen A."/>
            <person name="Chen C."/>
            <person name="Yanf M."/>
            <person name="Daum C."/>
            <person name="Ng V."/>
            <person name="Clum A."/>
            <person name="Ohm R."/>
            <person name="Martin F."/>
            <person name="Silar P."/>
            <person name="Natvig D."/>
            <person name="Lalanne C."/>
            <person name="Gautier V."/>
            <person name="Ament-Velasquez S.L."/>
            <person name="Kruys A."/>
            <person name="Hutchinson M.I."/>
            <person name="Powell A.J."/>
            <person name="Barry K."/>
            <person name="Miller A.N."/>
            <person name="Grigoriev I.V."/>
            <person name="Debuchy R."/>
            <person name="Gladieux P."/>
            <person name="Thoren M.H."/>
            <person name="Johannesson H."/>
        </authorList>
    </citation>
    <scope>NUCLEOTIDE SEQUENCE</scope>
    <source>
        <strain evidence="2">CBS 757.83</strain>
    </source>
</reference>
<organism evidence="2 3">
    <name type="scientific">Parathielavia hyrcaniae</name>
    <dbReference type="NCBI Taxonomy" id="113614"/>
    <lineage>
        <taxon>Eukaryota</taxon>
        <taxon>Fungi</taxon>
        <taxon>Dikarya</taxon>
        <taxon>Ascomycota</taxon>
        <taxon>Pezizomycotina</taxon>
        <taxon>Sordariomycetes</taxon>
        <taxon>Sordariomycetidae</taxon>
        <taxon>Sordariales</taxon>
        <taxon>Chaetomiaceae</taxon>
        <taxon>Parathielavia</taxon>
    </lineage>
</organism>
<evidence type="ECO:0000313" key="2">
    <source>
        <dbReference type="EMBL" id="KAK4102397.1"/>
    </source>
</evidence>
<proteinExistence type="predicted"/>
<dbReference type="Proteomes" id="UP001305647">
    <property type="component" value="Unassembled WGS sequence"/>
</dbReference>
<sequence length="429" mass="48567">MIIARYDQRRGCIEGYQLLANNTDEGHIPWQPDGFDSDIQVSAFAPEVRLHLDNPVLRLPANTQDEEDDEEPVVMHLEHRQTSDGTANGNGSILNTPQAQASRPRRQRRFQTEIHMRQGSPGHLRSSFFHARCLTPEEFAERSASEFPYGSVWPPPSIPSRHRVMGAGLHRPYFLQPHDSALSPLDVHDCAFRIMKWLQMRELWFDPRTHPGIFPGIFNLNDLPSSSSQAAPDNNRPMMLPVLRTTTVGDEIATYATLDPDLYTPTPSAPFRGIWVGDYGPHGCEFVWIDQYQDQDPAAPPPDRDSMTRFEGESEEAFAARKREAAIYRGSLMAVKLTGDPNVPRGEITFHAADLGEHGFVRVEKEPPFAGVRVVRSNGHVAHEGFANDAYIDGELLLISPDRLAHHWIDMERVNYFHRVDIDRFLVPE</sequence>
<dbReference type="Pfam" id="PF12014">
    <property type="entry name" value="Cyclin_D1_bind"/>
    <property type="match status" value="1"/>
</dbReference>
<evidence type="ECO:0000256" key="1">
    <source>
        <dbReference type="SAM" id="MobiDB-lite"/>
    </source>
</evidence>
<comment type="caution">
    <text evidence="2">The sequence shown here is derived from an EMBL/GenBank/DDBJ whole genome shotgun (WGS) entry which is preliminary data.</text>
</comment>
<evidence type="ECO:0000313" key="3">
    <source>
        <dbReference type="Proteomes" id="UP001305647"/>
    </source>
</evidence>
<feature type="region of interest" description="Disordered" evidence="1">
    <location>
        <begin position="80"/>
        <end position="105"/>
    </location>
</feature>
<dbReference type="EMBL" id="MU863631">
    <property type="protein sequence ID" value="KAK4102397.1"/>
    <property type="molecule type" value="Genomic_DNA"/>
</dbReference>
<accession>A0AAN6Q7Y8</accession>
<gene>
    <name evidence="2" type="ORF">N658DRAFT_558082</name>
</gene>
<keyword evidence="3" id="KW-1185">Reference proteome</keyword>
<feature type="compositionally biased region" description="Polar residues" evidence="1">
    <location>
        <begin position="83"/>
        <end position="96"/>
    </location>
</feature>
<reference evidence="2" key="1">
    <citation type="journal article" date="2023" name="Mol. Phylogenet. Evol.">
        <title>Genome-scale phylogeny and comparative genomics of the fungal order Sordariales.</title>
        <authorList>
            <person name="Hensen N."/>
            <person name="Bonometti L."/>
            <person name="Westerberg I."/>
            <person name="Brannstrom I.O."/>
            <person name="Guillou S."/>
            <person name="Cros-Aarteil S."/>
            <person name="Calhoun S."/>
            <person name="Haridas S."/>
            <person name="Kuo A."/>
            <person name="Mondo S."/>
            <person name="Pangilinan J."/>
            <person name="Riley R."/>
            <person name="LaButti K."/>
            <person name="Andreopoulos B."/>
            <person name="Lipzen A."/>
            <person name="Chen C."/>
            <person name="Yan M."/>
            <person name="Daum C."/>
            <person name="Ng V."/>
            <person name="Clum A."/>
            <person name="Steindorff A."/>
            <person name="Ohm R.A."/>
            <person name="Martin F."/>
            <person name="Silar P."/>
            <person name="Natvig D.O."/>
            <person name="Lalanne C."/>
            <person name="Gautier V."/>
            <person name="Ament-Velasquez S.L."/>
            <person name="Kruys A."/>
            <person name="Hutchinson M.I."/>
            <person name="Powell A.J."/>
            <person name="Barry K."/>
            <person name="Miller A.N."/>
            <person name="Grigoriev I.V."/>
            <person name="Debuchy R."/>
            <person name="Gladieux P."/>
            <person name="Hiltunen Thoren M."/>
            <person name="Johannesson H."/>
        </authorList>
    </citation>
    <scope>NUCLEOTIDE SEQUENCE</scope>
    <source>
        <strain evidence="2">CBS 757.83</strain>
    </source>
</reference>